<dbReference type="GO" id="GO:0003677">
    <property type="term" value="F:DNA binding"/>
    <property type="evidence" value="ECO:0007669"/>
    <property type="project" value="UniProtKB-KW"/>
</dbReference>
<dbReference type="FunFam" id="1.10.10.10:FF:000001">
    <property type="entry name" value="LysR family transcriptional regulator"/>
    <property type="match status" value="1"/>
</dbReference>
<protein>
    <submittedName>
        <fullName evidence="6">Redox-sensitive transcriptional activator OxyR</fullName>
    </submittedName>
</protein>
<dbReference type="Pfam" id="PF00126">
    <property type="entry name" value="HTH_1"/>
    <property type="match status" value="1"/>
</dbReference>
<dbReference type="AlphaFoldDB" id="H6L9D5"/>
<dbReference type="STRING" id="984262.SGRA_2683"/>
<keyword evidence="2" id="KW-0805">Transcription regulation</keyword>
<dbReference type="SUPFAM" id="SSF53850">
    <property type="entry name" value="Periplasmic binding protein-like II"/>
    <property type="match status" value="1"/>
</dbReference>
<accession>H6L9D5</accession>
<reference evidence="6 7" key="1">
    <citation type="journal article" date="2012" name="Stand. Genomic Sci.">
        <title>Complete genome sequencing and analysis of Saprospira grandis str. Lewin, a predatory marine bacterium.</title>
        <authorList>
            <person name="Saw J.H."/>
            <person name="Yuryev A."/>
            <person name="Kanbe M."/>
            <person name="Hou S."/>
            <person name="Young A.G."/>
            <person name="Aizawa S."/>
            <person name="Alam M."/>
        </authorList>
    </citation>
    <scope>NUCLEOTIDE SEQUENCE [LARGE SCALE GENOMIC DNA]</scope>
    <source>
        <strain evidence="6 7">Lewin</strain>
    </source>
</reference>
<dbReference type="InterPro" id="IPR000847">
    <property type="entry name" value="LysR_HTH_N"/>
</dbReference>
<dbReference type="PANTHER" id="PTHR30419:SF29">
    <property type="entry name" value="LYSR-FAMILY TRANSCRIPTIONAL REGULATOR"/>
    <property type="match status" value="1"/>
</dbReference>
<feature type="domain" description="HTH lysR-type" evidence="5">
    <location>
        <begin position="2"/>
        <end position="59"/>
    </location>
</feature>
<gene>
    <name evidence="6" type="primary">oxyR</name>
    <name evidence="6" type="ordered locus">SGRA_2683</name>
</gene>
<dbReference type="InterPro" id="IPR050950">
    <property type="entry name" value="HTH-type_LysR_regulators"/>
</dbReference>
<keyword evidence="7" id="KW-1185">Reference proteome</keyword>
<dbReference type="CDD" id="cd08411">
    <property type="entry name" value="PBP2_OxyR"/>
    <property type="match status" value="1"/>
</dbReference>
<evidence type="ECO:0000256" key="1">
    <source>
        <dbReference type="ARBA" id="ARBA00009437"/>
    </source>
</evidence>
<dbReference type="KEGG" id="sgn:SGRA_2683"/>
<dbReference type="Proteomes" id="UP000007519">
    <property type="component" value="Chromosome"/>
</dbReference>
<evidence type="ECO:0000256" key="2">
    <source>
        <dbReference type="ARBA" id="ARBA00023015"/>
    </source>
</evidence>
<organism evidence="6 7">
    <name type="scientific">Saprospira grandis (strain Lewin)</name>
    <dbReference type="NCBI Taxonomy" id="984262"/>
    <lineage>
        <taxon>Bacteria</taxon>
        <taxon>Pseudomonadati</taxon>
        <taxon>Bacteroidota</taxon>
        <taxon>Saprospiria</taxon>
        <taxon>Saprospirales</taxon>
        <taxon>Saprospiraceae</taxon>
        <taxon>Saprospira</taxon>
    </lineage>
</organism>
<dbReference type="InterPro" id="IPR036390">
    <property type="entry name" value="WH_DNA-bd_sf"/>
</dbReference>
<evidence type="ECO:0000256" key="4">
    <source>
        <dbReference type="ARBA" id="ARBA00023163"/>
    </source>
</evidence>
<dbReference type="InterPro" id="IPR005119">
    <property type="entry name" value="LysR_subst-bd"/>
</dbReference>
<dbReference type="PRINTS" id="PR00039">
    <property type="entry name" value="HTHLYSR"/>
</dbReference>
<dbReference type="GO" id="GO:0005829">
    <property type="term" value="C:cytosol"/>
    <property type="evidence" value="ECO:0007669"/>
    <property type="project" value="TreeGrafter"/>
</dbReference>
<name>H6L9D5_SAPGL</name>
<dbReference type="eggNOG" id="COG0583">
    <property type="taxonomic scope" value="Bacteria"/>
</dbReference>
<dbReference type="SUPFAM" id="SSF46785">
    <property type="entry name" value="Winged helix' DNA-binding domain"/>
    <property type="match status" value="1"/>
</dbReference>
<dbReference type="Gene3D" id="3.40.190.10">
    <property type="entry name" value="Periplasmic binding protein-like II"/>
    <property type="match status" value="2"/>
</dbReference>
<proteinExistence type="inferred from homology"/>
<comment type="similarity">
    <text evidence="1">Belongs to the LysR transcriptional regulatory family.</text>
</comment>
<dbReference type="RefSeq" id="WP_015693021.1">
    <property type="nucleotide sequence ID" value="NC_016940.1"/>
</dbReference>
<dbReference type="PANTHER" id="PTHR30419">
    <property type="entry name" value="HTH-TYPE TRANSCRIPTIONAL REGULATOR YBHD"/>
    <property type="match status" value="1"/>
</dbReference>
<dbReference type="GO" id="GO:0003700">
    <property type="term" value="F:DNA-binding transcription factor activity"/>
    <property type="evidence" value="ECO:0007669"/>
    <property type="project" value="InterPro"/>
</dbReference>
<evidence type="ECO:0000313" key="7">
    <source>
        <dbReference type="Proteomes" id="UP000007519"/>
    </source>
</evidence>
<keyword evidence="3" id="KW-0238">DNA-binding</keyword>
<dbReference type="InterPro" id="IPR036388">
    <property type="entry name" value="WH-like_DNA-bd_sf"/>
</dbReference>
<dbReference type="Pfam" id="PF03466">
    <property type="entry name" value="LysR_substrate"/>
    <property type="match status" value="1"/>
</dbReference>
<sequence>MPTLSQLEYIVAVDLHRHFGAAAQHCYVTQPTLSMQIKKAEEELGLSLFDRSRQPIVPTEMGRLIIEQGRVILRERDRLHELLAEFKNELQGHLRLGIIPTLAPYLLPKFVGDFVRNYPKIKLEVLELSTKDLAEALEKDQVDLGILVTPFRQAKIHTIPLFYEEIQLYIHEQDPLFKERVVAAEELKGRSLWLLRQDHCFRNQMINLCKIPQEEQRLPFSFDSGSLEALQRLVDQEGGFTLLPELACRAEQAPRLRPISPKPLREVSLAHLHNFAKPRWIKILKEEILAALPKRMQELQDGQLVDWQ</sequence>
<dbReference type="Gene3D" id="1.10.10.10">
    <property type="entry name" value="Winged helix-like DNA-binding domain superfamily/Winged helix DNA-binding domain"/>
    <property type="match status" value="1"/>
</dbReference>
<evidence type="ECO:0000313" key="6">
    <source>
        <dbReference type="EMBL" id="AFC25411.1"/>
    </source>
</evidence>
<keyword evidence="4" id="KW-0804">Transcription</keyword>
<evidence type="ECO:0000256" key="3">
    <source>
        <dbReference type="ARBA" id="ARBA00023125"/>
    </source>
</evidence>
<evidence type="ECO:0000259" key="5">
    <source>
        <dbReference type="PROSITE" id="PS50931"/>
    </source>
</evidence>
<dbReference type="OrthoDB" id="9803735at2"/>
<dbReference type="EMBL" id="CP002831">
    <property type="protein sequence ID" value="AFC25411.1"/>
    <property type="molecule type" value="Genomic_DNA"/>
</dbReference>
<dbReference type="HOGENOM" id="CLU_039613_6_4_10"/>
<dbReference type="PROSITE" id="PS50931">
    <property type="entry name" value="HTH_LYSR"/>
    <property type="match status" value="1"/>
</dbReference>